<accession>A0A6S6XXH1</accession>
<keyword evidence="1" id="KW-0732">Signal</keyword>
<evidence type="ECO:0000256" key="1">
    <source>
        <dbReference type="SAM" id="SignalP"/>
    </source>
</evidence>
<proteinExistence type="predicted"/>
<name>A0A6S6XXH1_9PROT</name>
<sequence>MALRRAACFVVVLAVVFLADAPAALAASTDFSGLLVERVERLAAGMVSPPLMTTVPRGHCVSIFSI</sequence>
<dbReference type="EMBL" id="LR778301">
    <property type="protein sequence ID" value="CAB1370729.1"/>
    <property type="molecule type" value="Genomic_DNA"/>
</dbReference>
<organism evidence="2 3">
    <name type="scientific">Denitratisoma oestradiolicum</name>
    <dbReference type="NCBI Taxonomy" id="311182"/>
    <lineage>
        <taxon>Bacteria</taxon>
        <taxon>Pseudomonadati</taxon>
        <taxon>Pseudomonadota</taxon>
        <taxon>Betaproteobacteria</taxon>
        <taxon>Nitrosomonadales</taxon>
        <taxon>Sterolibacteriaceae</taxon>
        <taxon>Denitratisoma</taxon>
    </lineage>
</organism>
<keyword evidence="3" id="KW-1185">Reference proteome</keyword>
<feature type="chain" id="PRO_5028205834" evidence="1">
    <location>
        <begin position="27"/>
        <end position="66"/>
    </location>
</feature>
<evidence type="ECO:0000313" key="2">
    <source>
        <dbReference type="EMBL" id="CAB1370729.1"/>
    </source>
</evidence>
<dbReference type="AlphaFoldDB" id="A0A6S6XXH1"/>
<protein>
    <submittedName>
        <fullName evidence="2">Uncharacterized protein</fullName>
    </submittedName>
</protein>
<reference evidence="2 3" key="1">
    <citation type="submission" date="2020-03" db="EMBL/GenBank/DDBJ databases">
        <authorList>
            <consortium name="Genoscope - CEA"/>
            <person name="William W."/>
        </authorList>
    </citation>
    <scope>NUCLEOTIDE SEQUENCE [LARGE SCALE GENOMIC DNA]</scope>
    <source>
        <strain evidence="3">DSM 16959</strain>
    </source>
</reference>
<dbReference type="Proteomes" id="UP000515733">
    <property type="component" value="Chromosome"/>
</dbReference>
<feature type="signal peptide" evidence="1">
    <location>
        <begin position="1"/>
        <end position="26"/>
    </location>
</feature>
<evidence type="ECO:0000313" key="3">
    <source>
        <dbReference type="Proteomes" id="UP000515733"/>
    </source>
</evidence>
<gene>
    <name evidence="2" type="ORF">DENOEST_3575</name>
</gene>
<dbReference type="KEGG" id="doe:DENOEST_3575"/>